<evidence type="ECO:0000313" key="3">
    <source>
        <dbReference type="Proteomes" id="UP000298324"/>
    </source>
</evidence>
<organism evidence="2 3">
    <name type="scientific">Pelotomaculum schinkii</name>
    <dbReference type="NCBI Taxonomy" id="78350"/>
    <lineage>
        <taxon>Bacteria</taxon>
        <taxon>Bacillati</taxon>
        <taxon>Bacillota</taxon>
        <taxon>Clostridia</taxon>
        <taxon>Eubacteriales</taxon>
        <taxon>Desulfotomaculaceae</taxon>
        <taxon>Pelotomaculum</taxon>
    </lineage>
</organism>
<dbReference type="RefSeq" id="WP_190239656.1">
    <property type="nucleotide sequence ID" value="NZ_QFGA01000001.1"/>
</dbReference>
<sequence length="412" mass="44644">MMERSETFSPPAHLCAGWGLNLTAQRRKRLLGCRLLRLVTPFLALGGRYLLQAAAARSLGLLTAMPWLAPRWLERPERDAAPAHVNEPVMHPPMATTLNVTSPPVRTPSEQQAQPLIALALVSPFSGEQRTPAPSSPTPAEPVVHPARTKRETAKMGSFFSHTYILPKVLPSHSDMARQTDDLSVPDSKATDKPTLAGALHIQPQILPYHAGAARRADNLPVSDSKATDKQTVAGARGEEAVAPPGSGRSSGSMPSRLPKMTPLWGPLGGFRYLTPGTSPSAFYRIMTTAAPGHRAKQAELLFQSPPEAGDTQEMPPLPEHKLHGGPETVAPAVSLQGLSLALETIRHTMKREVAAAIREREEEAQSLASNRSSGIDMTSAGNLVSDNMVRLFMQKMRKLAEEERFRLGLLR</sequence>
<feature type="region of interest" description="Disordered" evidence="1">
    <location>
        <begin position="217"/>
        <end position="261"/>
    </location>
</feature>
<evidence type="ECO:0000256" key="1">
    <source>
        <dbReference type="SAM" id="MobiDB-lite"/>
    </source>
</evidence>
<gene>
    <name evidence="2" type="ORF">Psch_01429</name>
</gene>
<protein>
    <submittedName>
        <fullName evidence="2">Uncharacterized protein</fullName>
    </submittedName>
</protein>
<accession>A0A4Y7RFV8</accession>
<dbReference type="AlphaFoldDB" id="A0A4Y7RFV8"/>
<proteinExistence type="predicted"/>
<comment type="caution">
    <text evidence="2">The sequence shown here is derived from an EMBL/GenBank/DDBJ whole genome shotgun (WGS) entry which is preliminary data.</text>
</comment>
<keyword evidence="3" id="KW-1185">Reference proteome</keyword>
<dbReference type="EMBL" id="QFGA01000001">
    <property type="protein sequence ID" value="TEB07874.1"/>
    <property type="molecule type" value="Genomic_DNA"/>
</dbReference>
<dbReference type="Proteomes" id="UP000298324">
    <property type="component" value="Unassembled WGS sequence"/>
</dbReference>
<name>A0A4Y7RFV8_9FIRM</name>
<reference evidence="2 3" key="1">
    <citation type="journal article" date="2018" name="Environ. Microbiol.">
        <title>Novel energy conservation strategies and behaviour of Pelotomaculum schinkii driving syntrophic propionate catabolism.</title>
        <authorList>
            <person name="Hidalgo-Ahumada C.A.P."/>
            <person name="Nobu M.K."/>
            <person name="Narihiro T."/>
            <person name="Tamaki H."/>
            <person name="Liu W.T."/>
            <person name="Kamagata Y."/>
            <person name="Stams A.J.M."/>
            <person name="Imachi H."/>
            <person name="Sousa D.Z."/>
        </authorList>
    </citation>
    <scope>NUCLEOTIDE SEQUENCE [LARGE SCALE GENOMIC DNA]</scope>
    <source>
        <strain evidence="2 3">HH</strain>
    </source>
</reference>
<feature type="compositionally biased region" description="Low complexity" evidence="1">
    <location>
        <begin position="244"/>
        <end position="257"/>
    </location>
</feature>
<evidence type="ECO:0000313" key="2">
    <source>
        <dbReference type="EMBL" id="TEB07874.1"/>
    </source>
</evidence>